<dbReference type="SUPFAM" id="SSF75632">
    <property type="entry name" value="Cullin homology domain"/>
    <property type="match status" value="1"/>
</dbReference>
<dbReference type="InterPro" id="IPR059120">
    <property type="entry name" value="Cullin-like_AB"/>
</dbReference>
<dbReference type="Gene3D" id="1.20.1310.10">
    <property type="entry name" value="Cullin Repeats"/>
    <property type="match status" value="4"/>
</dbReference>
<dbReference type="Gene3D" id="1.10.10.10">
    <property type="entry name" value="Winged helix-like DNA-binding domain superfamily/Winged helix DNA-binding domain"/>
    <property type="match status" value="1"/>
</dbReference>
<evidence type="ECO:0000256" key="5">
    <source>
        <dbReference type="RuleBase" id="RU003829"/>
    </source>
</evidence>
<dbReference type="GeneID" id="85224634"/>
<keyword evidence="3" id="KW-0832">Ubl conjugation</keyword>
<sequence length="795" mass="89841">MSGAGQSRRLGVRNQKLRAPRRHGLTVSTDEVWARLSMAITQIQKHNISKLSYEEHYRYAYNLILNQQGDMLYAGVRKQVEEHLMRECSEQLVPLFPLDAASAQSAQDVLEQKGKGRDAEIAPVLGLLPDSPGTASILAGIPAGERFLSTLTAVWDDHCSCMGKLRDVLKYVDRVYVANRNEQPIWDLGLDLFRDTVVRSKRVPVSANLVVTLLRQVFCERQGASVERRTLKSTADMLLALSHPTPQTPRPTVYEHDFEPVFLATTAEYYRAESLRLLATGQATYYLEQVERRLAEEEARVAACLSSATLPVLRTTLERHLLTDHLDAVIAMPDGGLVALLEADRRGDLDRMYRLVRVVPTGLVALNKALREYATTRGLAINESARAAKTGEGTPVPTAELAIAWVNEVLAFKTQFDQVLYTSFQGDKSCEAAINEAFDSFINMNVRAPEFISLFIDEHLKKGAKGMSDEEIEGVLVKTITIFRFVHEKDMFERYYKLHLTRRLLHGRSVSDDAERGMIAKFKVECGHGYVQKLQGMLNDMRLSQEVLAAFHKDLDKKQLVLPFQMNVNVLTAIYWPISAPQEQCILPAQLTEGCKAFENYYGVKYQGRVLTWQPSLGSADVRVRFRARAHELVLSTYATIVLLLFEHVPDDASLTYDEIKSSTNMPDGDLQRTLQSLACAKYKVLRKEPRGRDVLPTDRFSFNADFTCPLARIKIAQVAAKVETPTERKETTAKVEEERKNQVDACIVRVMKNRKTLAHNELVNEVVRQLLPRFQPTPTLIKKRIEALLERARR</sequence>
<keyword evidence="2" id="KW-1017">Isopeptide bond</keyword>
<organism evidence="7 8">
    <name type="scientific">Malassezia japonica</name>
    <dbReference type="NCBI Taxonomy" id="223818"/>
    <lineage>
        <taxon>Eukaryota</taxon>
        <taxon>Fungi</taxon>
        <taxon>Dikarya</taxon>
        <taxon>Basidiomycota</taxon>
        <taxon>Ustilaginomycotina</taxon>
        <taxon>Malasseziomycetes</taxon>
        <taxon>Malasseziales</taxon>
        <taxon>Malasseziaceae</taxon>
        <taxon>Malassezia</taxon>
    </lineage>
</organism>
<protein>
    <recommendedName>
        <fullName evidence="6">Cullin family profile domain-containing protein</fullName>
    </recommendedName>
</protein>
<accession>A0AAF0J8V7</accession>
<dbReference type="RefSeq" id="XP_060120934.1">
    <property type="nucleotide sequence ID" value="XM_060264951.1"/>
</dbReference>
<dbReference type="GO" id="GO:0031625">
    <property type="term" value="F:ubiquitin protein ligase binding"/>
    <property type="evidence" value="ECO:0007669"/>
    <property type="project" value="InterPro"/>
</dbReference>
<dbReference type="PANTHER" id="PTHR11932">
    <property type="entry name" value="CULLIN"/>
    <property type="match status" value="1"/>
</dbReference>
<keyword evidence="8" id="KW-1185">Reference proteome</keyword>
<dbReference type="Pfam" id="PF00888">
    <property type="entry name" value="Cullin"/>
    <property type="match status" value="1"/>
</dbReference>
<comment type="similarity">
    <text evidence="1 4 5">Belongs to the cullin family.</text>
</comment>
<dbReference type="FunFam" id="1.20.1310.10:FF:000002">
    <property type="entry name" value="cullin-3 isoform X1"/>
    <property type="match status" value="1"/>
</dbReference>
<evidence type="ECO:0000256" key="3">
    <source>
        <dbReference type="ARBA" id="ARBA00022843"/>
    </source>
</evidence>
<evidence type="ECO:0000313" key="8">
    <source>
        <dbReference type="Proteomes" id="UP001217754"/>
    </source>
</evidence>
<dbReference type="InterPro" id="IPR036388">
    <property type="entry name" value="WH-like_DNA-bd_sf"/>
</dbReference>
<dbReference type="Gene3D" id="3.30.230.130">
    <property type="entry name" value="Cullin, Chain C, Domain 2"/>
    <property type="match status" value="1"/>
</dbReference>
<dbReference type="InterPro" id="IPR001373">
    <property type="entry name" value="Cullin_N"/>
</dbReference>
<reference evidence="7" key="1">
    <citation type="submission" date="2023-03" db="EMBL/GenBank/DDBJ databases">
        <title>Mating type loci evolution in Malassezia.</title>
        <authorList>
            <person name="Coelho M.A."/>
        </authorList>
    </citation>
    <scope>NUCLEOTIDE SEQUENCE</scope>
    <source>
        <strain evidence="7">CBS 9431</strain>
    </source>
</reference>
<evidence type="ECO:0000313" key="7">
    <source>
        <dbReference type="EMBL" id="WFD38037.1"/>
    </source>
</evidence>
<dbReference type="GO" id="GO:0006511">
    <property type="term" value="P:ubiquitin-dependent protein catabolic process"/>
    <property type="evidence" value="ECO:0007669"/>
    <property type="project" value="InterPro"/>
</dbReference>
<proteinExistence type="inferred from homology"/>
<dbReference type="InterPro" id="IPR036390">
    <property type="entry name" value="WH_DNA-bd_sf"/>
</dbReference>
<evidence type="ECO:0000256" key="2">
    <source>
        <dbReference type="ARBA" id="ARBA00022499"/>
    </source>
</evidence>
<dbReference type="SUPFAM" id="SSF46785">
    <property type="entry name" value="Winged helix' DNA-binding domain"/>
    <property type="match status" value="1"/>
</dbReference>
<evidence type="ECO:0000259" key="6">
    <source>
        <dbReference type="PROSITE" id="PS50069"/>
    </source>
</evidence>
<dbReference type="Pfam" id="PF10557">
    <property type="entry name" value="Cullin_Nedd8"/>
    <property type="match status" value="1"/>
</dbReference>
<evidence type="ECO:0000256" key="1">
    <source>
        <dbReference type="ARBA" id="ARBA00006019"/>
    </source>
</evidence>
<name>A0AAF0J8V7_9BASI</name>
<dbReference type="FunFam" id="1.10.10.10:FF:000014">
    <property type="entry name" value="Cullin 1"/>
    <property type="match status" value="1"/>
</dbReference>
<dbReference type="EMBL" id="CP119958">
    <property type="protein sequence ID" value="WFD38037.1"/>
    <property type="molecule type" value="Genomic_DNA"/>
</dbReference>
<dbReference type="Pfam" id="PF26557">
    <property type="entry name" value="Cullin_AB"/>
    <property type="match status" value="1"/>
</dbReference>
<dbReference type="InterPro" id="IPR036317">
    <property type="entry name" value="Cullin_homology_sf"/>
</dbReference>
<dbReference type="InterPro" id="IPR016158">
    <property type="entry name" value="Cullin_homology"/>
</dbReference>
<dbReference type="InterPro" id="IPR045093">
    <property type="entry name" value="Cullin"/>
</dbReference>
<dbReference type="InterPro" id="IPR019559">
    <property type="entry name" value="Cullin_neddylation_domain"/>
</dbReference>
<dbReference type="Proteomes" id="UP001217754">
    <property type="component" value="Chromosome 1"/>
</dbReference>
<evidence type="ECO:0000256" key="4">
    <source>
        <dbReference type="PROSITE-ProRule" id="PRU00330"/>
    </source>
</evidence>
<dbReference type="PROSITE" id="PS50069">
    <property type="entry name" value="CULLIN_2"/>
    <property type="match status" value="1"/>
</dbReference>
<dbReference type="SUPFAM" id="SSF74788">
    <property type="entry name" value="Cullin repeat-like"/>
    <property type="match status" value="1"/>
</dbReference>
<dbReference type="SMART" id="SM00182">
    <property type="entry name" value="CULLIN"/>
    <property type="match status" value="1"/>
</dbReference>
<feature type="domain" description="Cullin family profile" evidence="6">
    <location>
        <begin position="447"/>
        <end position="679"/>
    </location>
</feature>
<dbReference type="SMART" id="SM00884">
    <property type="entry name" value="Cullin_Nedd8"/>
    <property type="match status" value="1"/>
</dbReference>
<dbReference type="InterPro" id="IPR016159">
    <property type="entry name" value="Cullin_repeat-like_dom_sf"/>
</dbReference>
<gene>
    <name evidence="7" type="ORF">MJAP1_000985</name>
</gene>
<dbReference type="AlphaFoldDB" id="A0AAF0J8V7"/>
<dbReference type="FunFam" id="1.20.1310.10:FF:000001">
    <property type="entry name" value="Cullin 3"/>
    <property type="match status" value="1"/>
</dbReference>